<reference evidence="1 2" key="1">
    <citation type="submission" date="2013-10" db="EMBL/GenBank/DDBJ databases">
        <authorList>
            <consortium name="International Citrus Genome Consortium"/>
            <person name="Jenkins J."/>
            <person name="Schmutz J."/>
            <person name="Prochnik S."/>
            <person name="Rokhsar D."/>
            <person name="Gmitter F."/>
            <person name="Ollitrault P."/>
            <person name="Machado M."/>
            <person name="Talon M."/>
            <person name="Wincker P."/>
            <person name="Jaillon O."/>
            <person name="Morgante M."/>
        </authorList>
    </citation>
    <scope>NUCLEOTIDE SEQUENCE</scope>
    <source>
        <strain evidence="2">cv. Clemenules</strain>
    </source>
</reference>
<dbReference type="EMBL" id="KI536661">
    <property type="protein sequence ID" value="ESR57621.1"/>
    <property type="molecule type" value="Genomic_DNA"/>
</dbReference>
<accession>V4U626</accession>
<dbReference type="Proteomes" id="UP000030687">
    <property type="component" value="Unassembled WGS sequence"/>
</dbReference>
<dbReference type="KEGG" id="cic:CICLE_v10024377mg"/>
<dbReference type="AlphaFoldDB" id="V4U626"/>
<protein>
    <submittedName>
        <fullName evidence="1">Uncharacterized protein</fullName>
    </submittedName>
</protein>
<evidence type="ECO:0000313" key="2">
    <source>
        <dbReference type="Proteomes" id="UP000030687"/>
    </source>
</evidence>
<evidence type="ECO:0000313" key="1">
    <source>
        <dbReference type="EMBL" id="ESR57621.1"/>
    </source>
</evidence>
<dbReference type="Gene3D" id="3.40.50.1820">
    <property type="entry name" value="alpha/beta hydrolase"/>
    <property type="match status" value="1"/>
</dbReference>
<organism evidence="1 2">
    <name type="scientific">Citrus clementina</name>
    <name type="common">Clementine</name>
    <name type="synonym">Citrus deliciosa x Citrus sinensis</name>
    <dbReference type="NCBI Taxonomy" id="85681"/>
    <lineage>
        <taxon>Eukaryota</taxon>
        <taxon>Viridiplantae</taxon>
        <taxon>Streptophyta</taxon>
        <taxon>Embryophyta</taxon>
        <taxon>Tracheophyta</taxon>
        <taxon>Spermatophyta</taxon>
        <taxon>Magnoliopsida</taxon>
        <taxon>eudicotyledons</taxon>
        <taxon>Gunneridae</taxon>
        <taxon>Pentapetalae</taxon>
        <taxon>rosids</taxon>
        <taxon>malvids</taxon>
        <taxon>Sapindales</taxon>
        <taxon>Rutaceae</taxon>
        <taxon>Aurantioideae</taxon>
        <taxon>Citrus</taxon>
    </lineage>
</organism>
<keyword evidence="2" id="KW-1185">Reference proteome</keyword>
<dbReference type="InterPro" id="IPR029058">
    <property type="entry name" value="AB_hydrolase_fold"/>
</dbReference>
<sequence>MLLVSAMASGSRVIHQTTEAVVDRVGDLPCQPEVEFKHYSGNVKVRPNDQKAQFPTFFEAQNGVSNFSSLT</sequence>
<proteinExistence type="predicted"/>
<name>V4U626_CITCL</name>
<dbReference type="InParanoid" id="V4U626"/>
<gene>
    <name evidence="1" type="ORF">CICLE_v10024377mg</name>
</gene>
<dbReference type="Gramene" id="ESR57621">
    <property type="protein sequence ID" value="ESR57621"/>
    <property type="gene ID" value="CICLE_v10024377mg"/>
</dbReference>